<evidence type="ECO:0000256" key="1">
    <source>
        <dbReference type="ARBA" id="ARBA00004323"/>
    </source>
</evidence>
<dbReference type="Pfam" id="PF03567">
    <property type="entry name" value="Sulfotransfer_2"/>
    <property type="match status" value="1"/>
</dbReference>
<keyword evidence="3 9" id="KW-0808">Transferase</keyword>
<evidence type="ECO:0000313" key="11">
    <source>
        <dbReference type="Proteomes" id="UP001642483"/>
    </source>
</evidence>
<evidence type="ECO:0000256" key="9">
    <source>
        <dbReference type="RuleBase" id="RU364020"/>
    </source>
</evidence>
<dbReference type="PANTHER" id="PTHR12137">
    <property type="entry name" value="CARBOHYDRATE SULFOTRANSFERASE"/>
    <property type="match status" value="1"/>
</dbReference>
<keyword evidence="5" id="KW-1133">Transmembrane helix</keyword>
<gene>
    <name evidence="10" type="ORF">CVLEPA_LOCUS27948</name>
</gene>
<sequence>MLMFQRIKVFAFIVLVGVLLWFMEYQWASHFNKQLREVFEPAEDIYQKAERYHFEVLRIIQEERKATVNRACGEWKNTCVRHPESFSGIHSRSYNVGVCDIPECGGSGWRNIIYEMDKNDISIGNNRTISPEDSFKIIVVRHPFQRLAAAYRYQLRVESSAYFAQLSRTIVEKYKHQRNSSNAKNQAYHGSNDVLTFEDFVNFVLYDENAQESRLWQTFSESCNLCDVRYDAILKYETLEEDFNYLQQTLGFQDKYKDMFFKNNFMTVADYKVETSFKQLATNLQDALYKKFLPDFQMFGYQLPTWLCKRNDITNFLEN</sequence>
<reference evidence="10 11" key="1">
    <citation type="submission" date="2024-02" db="EMBL/GenBank/DDBJ databases">
        <authorList>
            <person name="Daric V."/>
            <person name="Darras S."/>
        </authorList>
    </citation>
    <scope>NUCLEOTIDE SEQUENCE [LARGE SCALE GENOMIC DNA]</scope>
</reference>
<evidence type="ECO:0000256" key="5">
    <source>
        <dbReference type="ARBA" id="ARBA00022989"/>
    </source>
</evidence>
<dbReference type="EMBL" id="CAWYQH010000141">
    <property type="protein sequence ID" value="CAK8694586.1"/>
    <property type="molecule type" value="Genomic_DNA"/>
</dbReference>
<keyword evidence="9" id="KW-0735">Signal-anchor</keyword>
<comment type="similarity">
    <text evidence="2 9">Belongs to the sulfotransferase 2 family.</text>
</comment>
<comment type="subcellular location">
    <subcellularLocation>
        <location evidence="1 9">Golgi apparatus membrane</location>
        <topology evidence="1 9">Single-pass type II membrane protein</topology>
    </subcellularLocation>
</comment>
<dbReference type="EC" id="2.8.2.-" evidence="9"/>
<dbReference type="Proteomes" id="UP001642483">
    <property type="component" value="Unassembled WGS sequence"/>
</dbReference>
<name>A0ABP0GS68_CLALP</name>
<dbReference type="PANTHER" id="PTHR12137:SF54">
    <property type="entry name" value="CARBOHYDRATE SULFOTRANSFERASE"/>
    <property type="match status" value="1"/>
</dbReference>
<evidence type="ECO:0000256" key="6">
    <source>
        <dbReference type="ARBA" id="ARBA00023034"/>
    </source>
</evidence>
<evidence type="ECO:0000256" key="3">
    <source>
        <dbReference type="ARBA" id="ARBA00022679"/>
    </source>
</evidence>
<evidence type="ECO:0000256" key="8">
    <source>
        <dbReference type="ARBA" id="ARBA00023180"/>
    </source>
</evidence>
<keyword evidence="9" id="KW-0119">Carbohydrate metabolism</keyword>
<dbReference type="InterPro" id="IPR005331">
    <property type="entry name" value="Sulfotransferase"/>
</dbReference>
<accession>A0ABP0GS68</accession>
<keyword evidence="4" id="KW-0812">Transmembrane</keyword>
<evidence type="ECO:0000256" key="7">
    <source>
        <dbReference type="ARBA" id="ARBA00023136"/>
    </source>
</evidence>
<keyword evidence="11" id="KW-1185">Reference proteome</keyword>
<evidence type="ECO:0000256" key="2">
    <source>
        <dbReference type="ARBA" id="ARBA00006339"/>
    </source>
</evidence>
<protein>
    <recommendedName>
        <fullName evidence="9">Carbohydrate sulfotransferase</fullName>
        <ecNumber evidence="9">2.8.2.-</ecNumber>
    </recommendedName>
</protein>
<dbReference type="InterPro" id="IPR018011">
    <property type="entry name" value="Carb_sulfotrans_8-10"/>
</dbReference>
<evidence type="ECO:0000256" key="4">
    <source>
        <dbReference type="ARBA" id="ARBA00022692"/>
    </source>
</evidence>
<comment type="caution">
    <text evidence="10">The sequence shown here is derived from an EMBL/GenBank/DDBJ whole genome shotgun (WGS) entry which is preliminary data.</text>
</comment>
<keyword evidence="7" id="KW-0472">Membrane</keyword>
<keyword evidence="8 9" id="KW-0325">Glycoprotein</keyword>
<evidence type="ECO:0000313" key="10">
    <source>
        <dbReference type="EMBL" id="CAK8694586.1"/>
    </source>
</evidence>
<organism evidence="10 11">
    <name type="scientific">Clavelina lepadiformis</name>
    <name type="common">Light-bulb sea squirt</name>
    <name type="synonym">Ascidia lepadiformis</name>
    <dbReference type="NCBI Taxonomy" id="159417"/>
    <lineage>
        <taxon>Eukaryota</taxon>
        <taxon>Metazoa</taxon>
        <taxon>Chordata</taxon>
        <taxon>Tunicata</taxon>
        <taxon>Ascidiacea</taxon>
        <taxon>Aplousobranchia</taxon>
        <taxon>Clavelinidae</taxon>
        <taxon>Clavelina</taxon>
    </lineage>
</organism>
<keyword evidence="6 9" id="KW-0333">Golgi apparatus</keyword>
<proteinExistence type="inferred from homology"/>